<dbReference type="Proteomes" id="UP001501358">
    <property type="component" value="Unassembled WGS sequence"/>
</dbReference>
<feature type="compositionally biased region" description="Low complexity" evidence="1">
    <location>
        <begin position="97"/>
        <end position="106"/>
    </location>
</feature>
<organism evidence="2 3">
    <name type="scientific">Streptomyces thermolineatus</name>
    <dbReference type="NCBI Taxonomy" id="44033"/>
    <lineage>
        <taxon>Bacteria</taxon>
        <taxon>Bacillati</taxon>
        <taxon>Actinomycetota</taxon>
        <taxon>Actinomycetes</taxon>
        <taxon>Kitasatosporales</taxon>
        <taxon>Streptomycetaceae</taxon>
        <taxon>Streptomyces</taxon>
    </lineage>
</organism>
<protein>
    <recommendedName>
        <fullName evidence="4">RNA polymerase sigma factor 70 region 4 type 2 domain-containing protein</fullName>
    </recommendedName>
</protein>
<dbReference type="InterPro" id="IPR036388">
    <property type="entry name" value="WH-like_DNA-bd_sf"/>
</dbReference>
<dbReference type="EMBL" id="BAAATA010000007">
    <property type="protein sequence ID" value="GAA2481511.1"/>
    <property type="molecule type" value="Genomic_DNA"/>
</dbReference>
<name>A0ABN3LFS7_9ACTN</name>
<evidence type="ECO:0000313" key="3">
    <source>
        <dbReference type="Proteomes" id="UP001501358"/>
    </source>
</evidence>
<dbReference type="InterPro" id="IPR013324">
    <property type="entry name" value="RNA_pol_sigma_r3/r4-like"/>
</dbReference>
<comment type="caution">
    <text evidence="2">The sequence shown here is derived from an EMBL/GenBank/DDBJ whole genome shotgun (WGS) entry which is preliminary data.</text>
</comment>
<evidence type="ECO:0000256" key="1">
    <source>
        <dbReference type="SAM" id="MobiDB-lite"/>
    </source>
</evidence>
<keyword evidence="3" id="KW-1185">Reference proteome</keyword>
<proteinExistence type="predicted"/>
<evidence type="ECO:0000313" key="2">
    <source>
        <dbReference type="EMBL" id="GAA2481511.1"/>
    </source>
</evidence>
<accession>A0ABN3LFS7</accession>
<dbReference type="Gene3D" id="1.10.10.10">
    <property type="entry name" value="Winged helix-like DNA-binding domain superfamily/Winged helix DNA-binding domain"/>
    <property type="match status" value="1"/>
</dbReference>
<feature type="compositionally biased region" description="Low complexity" evidence="1">
    <location>
        <begin position="42"/>
        <end position="53"/>
    </location>
</feature>
<sequence>MTAPGCRLPAPGPPALRGSSARGPTGPARGRPVARSPGRPVARSPGRPARSGAAPPPPATVPFGGKPGAGGNHRLPRRVGAVVNRRRRPRPSPLPPAAGADGPAPSVEDQALDAVLHGHLRAVVPLLPGRCPLLITALLDRPGLTYREIAEELGISQGSIGPVRSRCLECARRLLAARGWTTGAPG</sequence>
<dbReference type="SUPFAM" id="SSF88659">
    <property type="entry name" value="Sigma3 and sigma4 domains of RNA polymerase sigma factors"/>
    <property type="match status" value="1"/>
</dbReference>
<gene>
    <name evidence="2" type="ORF">GCM10010406_17260</name>
</gene>
<evidence type="ECO:0008006" key="4">
    <source>
        <dbReference type="Google" id="ProtNLM"/>
    </source>
</evidence>
<feature type="region of interest" description="Disordered" evidence="1">
    <location>
        <begin position="1"/>
        <end position="106"/>
    </location>
</feature>
<reference evidence="2 3" key="1">
    <citation type="journal article" date="2019" name="Int. J. Syst. Evol. Microbiol.">
        <title>The Global Catalogue of Microorganisms (GCM) 10K type strain sequencing project: providing services to taxonomists for standard genome sequencing and annotation.</title>
        <authorList>
            <consortium name="The Broad Institute Genomics Platform"/>
            <consortium name="The Broad Institute Genome Sequencing Center for Infectious Disease"/>
            <person name="Wu L."/>
            <person name="Ma J."/>
        </authorList>
    </citation>
    <scope>NUCLEOTIDE SEQUENCE [LARGE SCALE GENOMIC DNA]</scope>
    <source>
        <strain evidence="2 3">JCM 6307</strain>
    </source>
</reference>